<keyword evidence="1" id="KW-0238">DNA-binding</keyword>
<dbReference type="SUPFAM" id="SSF47413">
    <property type="entry name" value="lambda repressor-like DNA-binding domains"/>
    <property type="match status" value="1"/>
</dbReference>
<dbReference type="STRING" id="520762.AN619_16000"/>
<dbReference type="GO" id="GO:0003677">
    <property type="term" value="F:DNA binding"/>
    <property type="evidence" value="ECO:0007669"/>
    <property type="project" value="UniProtKB-KW"/>
</dbReference>
<organism evidence="3 4">
    <name type="scientific">Thermotalea metallivorans</name>
    <dbReference type="NCBI Taxonomy" id="520762"/>
    <lineage>
        <taxon>Bacteria</taxon>
        <taxon>Bacillati</taxon>
        <taxon>Bacillota</taxon>
        <taxon>Clostridia</taxon>
        <taxon>Peptostreptococcales</taxon>
        <taxon>Thermotaleaceae</taxon>
        <taxon>Thermotalea</taxon>
    </lineage>
</organism>
<dbReference type="EMBL" id="LOEE01000032">
    <property type="protein sequence ID" value="KXG75604.1"/>
    <property type="molecule type" value="Genomic_DNA"/>
</dbReference>
<proteinExistence type="predicted"/>
<dbReference type="Gene3D" id="1.10.260.40">
    <property type="entry name" value="lambda repressor-like DNA-binding domains"/>
    <property type="match status" value="1"/>
</dbReference>
<keyword evidence="4" id="KW-1185">Reference proteome</keyword>
<dbReference type="CDD" id="cd00093">
    <property type="entry name" value="HTH_XRE"/>
    <property type="match status" value="1"/>
</dbReference>
<sequence>MARKKVVINPIVGERIKKLRKEKKISQTELAQKLNYETGNTVLYWENGRSSVPADILDQLADIFEVSIYYLLGKTDTKINWAKYDEEHQEILSAIEKANQFEDYLKSIGFGIEVKPHGESAIYILSRNEKSIEISAEAFEAFQESIENYIQFEFFKLNERKE</sequence>
<dbReference type="SMART" id="SM00530">
    <property type="entry name" value="HTH_XRE"/>
    <property type="match status" value="1"/>
</dbReference>
<dbReference type="AlphaFoldDB" id="A0A140L4X9"/>
<accession>A0A140L4X9</accession>
<dbReference type="Pfam" id="PF01381">
    <property type="entry name" value="HTH_3"/>
    <property type="match status" value="1"/>
</dbReference>
<evidence type="ECO:0000313" key="3">
    <source>
        <dbReference type="EMBL" id="KXG75604.1"/>
    </source>
</evidence>
<protein>
    <recommendedName>
        <fullName evidence="2">HTH cro/C1-type domain-containing protein</fullName>
    </recommendedName>
</protein>
<reference evidence="3 4" key="1">
    <citation type="submission" date="2015-12" db="EMBL/GenBank/DDBJ databases">
        <title>Draft genome sequence of the thermoanaerobe Thermotalea metallivorans, an isolate from the runoff channel of the Great Artesian Basin, Australia.</title>
        <authorList>
            <person name="Patel B.K."/>
        </authorList>
    </citation>
    <scope>NUCLEOTIDE SEQUENCE [LARGE SCALE GENOMIC DNA]</scope>
    <source>
        <strain evidence="3 4">B2-1</strain>
    </source>
</reference>
<dbReference type="Proteomes" id="UP000070456">
    <property type="component" value="Unassembled WGS sequence"/>
</dbReference>
<dbReference type="PANTHER" id="PTHR46558">
    <property type="entry name" value="TRACRIPTIONAL REGULATORY PROTEIN-RELATED-RELATED"/>
    <property type="match status" value="1"/>
</dbReference>
<feature type="domain" description="HTH cro/C1-type" evidence="2">
    <location>
        <begin position="16"/>
        <end position="71"/>
    </location>
</feature>
<evidence type="ECO:0000256" key="1">
    <source>
        <dbReference type="ARBA" id="ARBA00023125"/>
    </source>
</evidence>
<dbReference type="PANTHER" id="PTHR46558:SF11">
    <property type="entry name" value="HTH-TYPE TRANSCRIPTIONAL REGULATOR XRE"/>
    <property type="match status" value="1"/>
</dbReference>
<evidence type="ECO:0000259" key="2">
    <source>
        <dbReference type="PROSITE" id="PS50943"/>
    </source>
</evidence>
<dbReference type="RefSeq" id="WP_068556198.1">
    <property type="nucleotide sequence ID" value="NZ_LOEE01000032.1"/>
</dbReference>
<dbReference type="PROSITE" id="PS50943">
    <property type="entry name" value="HTH_CROC1"/>
    <property type="match status" value="1"/>
</dbReference>
<gene>
    <name evidence="3" type="ORF">AN619_16000</name>
</gene>
<dbReference type="InterPro" id="IPR001387">
    <property type="entry name" value="Cro/C1-type_HTH"/>
</dbReference>
<name>A0A140L4X9_9FIRM</name>
<dbReference type="InterPro" id="IPR010982">
    <property type="entry name" value="Lambda_DNA-bd_dom_sf"/>
</dbReference>
<comment type="caution">
    <text evidence="3">The sequence shown here is derived from an EMBL/GenBank/DDBJ whole genome shotgun (WGS) entry which is preliminary data.</text>
</comment>
<evidence type="ECO:0000313" key="4">
    <source>
        <dbReference type="Proteomes" id="UP000070456"/>
    </source>
</evidence>